<evidence type="ECO:0000256" key="11">
    <source>
        <dbReference type="RuleBase" id="RU003357"/>
    </source>
</evidence>
<feature type="domain" description="TonB-dependent receptor-like beta-barrel" evidence="12">
    <location>
        <begin position="280"/>
        <end position="628"/>
    </location>
</feature>
<keyword evidence="7 10" id="KW-0472">Membrane</keyword>
<dbReference type="GO" id="GO:0009279">
    <property type="term" value="C:cell outer membrane"/>
    <property type="evidence" value="ECO:0007669"/>
    <property type="project" value="UniProtKB-SubCell"/>
</dbReference>
<feature type="domain" description="TonB-dependent receptor plug" evidence="13">
    <location>
        <begin position="33"/>
        <end position="140"/>
    </location>
</feature>
<evidence type="ECO:0000259" key="13">
    <source>
        <dbReference type="Pfam" id="PF07715"/>
    </source>
</evidence>
<protein>
    <submittedName>
        <fullName evidence="14">TonB-dependent receptor</fullName>
    </submittedName>
</protein>
<accession>A0A927WP81</accession>
<keyword evidence="8 14" id="KW-0675">Receptor</keyword>
<proteinExistence type="inferred from homology"/>
<dbReference type="InterPro" id="IPR036942">
    <property type="entry name" value="Beta-barrel_TonB_sf"/>
</dbReference>
<dbReference type="GO" id="GO:0015344">
    <property type="term" value="F:siderophore uptake transmembrane transporter activity"/>
    <property type="evidence" value="ECO:0007669"/>
    <property type="project" value="TreeGrafter"/>
</dbReference>
<evidence type="ECO:0000256" key="2">
    <source>
        <dbReference type="ARBA" id="ARBA00022448"/>
    </source>
</evidence>
<evidence type="ECO:0000259" key="12">
    <source>
        <dbReference type="Pfam" id="PF00593"/>
    </source>
</evidence>
<comment type="caution">
    <text evidence="14">The sequence shown here is derived from an EMBL/GenBank/DDBJ whole genome shotgun (WGS) entry which is preliminary data.</text>
</comment>
<evidence type="ECO:0000256" key="4">
    <source>
        <dbReference type="ARBA" id="ARBA00022692"/>
    </source>
</evidence>
<evidence type="ECO:0000256" key="7">
    <source>
        <dbReference type="ARBA" id="ARBA00023136"/>
    </source>
</evidence>
<dbReference type="Gene3D" id="2.40.170.20">
    <property type="entry name" value="TonB-dependent receptor, beta-barrel domain"/>
    <property type="match status" value="1"/>
</dbReference>
<dbReference type="InterPro" id="IPR039426">
    <property type="entry name" value="TonB-dep_rcpt-like"/>
</dbReference>
<evidence type="ECO:0000313" key="14">
    <source>
        <dbReference type="EMBL" id="MBE6093119.1"/>
    </source>
</evidence>
<dbReference type="AlphaFoldDB" id="A0A927WP81"/>
<dbReference type="SUPFAM" id="SSF56935">
    <property type="entry name" value="Porins"/>
    <property type="match status" value="1"/>
</dbReference>
<dbReference type="InterPro" id="IPR000531">
    <property type="entry name" value="Beta-barrel_TonB"/>
</dbReference>
<organism evidence="14 15">
    <name type="scientific">Selenomonas ruminantium</name>
    <dbReference type="NCBI Taxonomy" id="971"/>
    <lineage>
        <taxon>Bacteria</taxon>
        <taxon>Bacillati</taxon>
        <taxon>Bacillota</taxon>
        <taxon>Negativicutes</taxon>
        <taxon>Selenomonadales</taxon>
        <taxon>Selenomonadaceae</taxon>
        <taxon>Selenomonas</taxon>
    </lineage>
</organism>
<keyword evidence="5" id="KW-0732">Signal</keyword>
<evidence type="ECO:0000256" key="3">
    <source>
        <dbReference type="ARBA" id="ARBA00022452"/>
    </source>
</evidence>
<dbReference type="InterPro" id="IPR037066">
    <property type="entry name" value="Plug_dom_sf"/>
</dbReference>
<dbReference type="GO" id="GO:0044718">
    <property type="term" value="P:siderophore transmembrane transport"/>
    <property type="evidence" value="ECO:0007669"/>
    <property type="project" value="TreeGrafter"/>
</dbReference>
<evidence type="ECO:0000256" key="1">
    <source>
        <dbReference type="ARBA" id="ARBA00004571"/>
    </source>
</evidence>
<comment type="similarity">
    <text evidence="10 11">Belongs to the TonB-dependent receptor family.</text>
</comment>
<sequence length="651" mass="73551">MPLVNYSGVEAADSENVTTRDVVVTASRTEQELRETPTAAEVITREELERTGANTLTEALKRSANINVTQSAMGNNVSLRGMNNNQTLILVNGCRIRTEDTNDSANKYELNRVNMANVDHIEIIRGAASSLYGSEAMGGVINIITKKEAKESLTFGGDWTTHETDAYFHAATGKVGKWAVDIDGKYSKTRNWGYLGSTAQSYDVSMMGMSGTYTMDTQTTNQYGERYFVGLDARYQVDKNKEINLFADYMKEDLKSKSMTYHYLTMLPMFNNRNMVTAGYTNLFDHERWTAGAGYNGKDKQGDYELRAYYTEFKKDQKSYYNYYSGTTHSAGDLSSHDEMKFKSVVTEGKRSLQMGDKNLLTFGGEYRKEQYDSTRINGEAESHYEAVYLQDEWVPNSKWTVIPSVRYDHSGDFGGKTTAKLGSTYKFSKNTRFKANVGSAYRAPTASELYMDWSHNSYATIKGNANLQPETSFNFDVAIETEQGRTSGKLGYFRNRVKNLIDYENLGGSTYQFVNVNNAIIQGVEAEAKQKLGDKFTLKAGYAYLDAFNSDTDERLANRARHNIKLSLDFDDSKYSGVTASLWQDWLLNYHYELGSETSDTHLNTLNFVVNKTFKNGLSAYVGVDNIFDQKNENLFADGRVYRFGMKYTF</sequence>
<gene>
    <name evidence="14" type="ORF">E7201_08170</name>
</gene>
<keyword evidence="3 10" id="KW-1134">Transmembrane beta strand</keyword>
<dbReference type="InterPro" id="IPR012910">
    <property type="entry name" value="Plug_dom"/>
</dbReference>
<evidence type="ECO:0000256" key="5">
    <source>
        <dbReference type="ARBA" id="ARBA00022729"/>
    </source>
</evidence>
<keyword evidence="4 10" id="KW-0812">Transmembrane</keyword>
<evidence type="ECO:0000256" key="10">
    <source>
        <dbReference type="PROSITE-ProRule" id="PRU01360"/>
    </source>
</evidence>
<comment type="subcellular location">
    <subcellularLocation>
        <location evidence="1 10">Cell outer membrane</location>
        <topology evidence="1 10">Multi-pass membrane protein</topology>
    </subcellularLocation>
</comment>
<evidence type="ECO:0000313" key="15">
    <source>
        <dbReference type="Proteomes" id="UP000761380"/>
    </source>
</evidence>
<name>A0A927WP81_SELRU</name>
<dbReference type="InterPro" id="IPR010917">
    <property type="entry name" value="TonB_rcpt_CS"/>
</dbReference>
<dbReference type="Gene3D" id="2.170.130.10">
    <property type="entry name" value="TonB-dependent receptor, plug domain"/>
    <property type="match status" value="1"/>
</dbReference>
<dbReference type="Pfam" id="PF00593">
    <property type="entry name" value="TonB_dep_Rec_b-barrel"/>
    <property type="match status" value="1"/>
</dbReference>
<evidence type="ECO:0000256" key="8">
    <source>
        <dbReference type="ARBA" id="ARBA00023170"/>
    </source>
</evidence>
<dbReference type="PROSITE" id="PS01156">
    <property type="entry name" value="TONB_DEPENDENT_REC_2"/>
    <property type="match status" value="1"/>
</dbReference>
<evidence type="ECO:0000256" key="6">
    <source>
        <dbReference type="ARBA" id="ARBA00023077"/>
    </source>
</evidence>
<keyword evidence="9 10" id="KW-0998">Cell outer membrane</keyword>
<dbReference type="EMBL" id="SVBY01000056">
    <property type="protein sequence ID" value="MBE6093119.1"/>
    <property type="molecule type" value="Genomic_DNA"/>
</dbReference>
<dbReference type="CDD" id="cd01347">
    <property type="entry name" value="ligand_gated_channel"/>
    <property type="match status" value="1"/>
</dbReference>
<keyword evidence="6 11" id="KW-0798">TonB box</keyword>
<evidence type="ECO:0000256" key="9">
    <source>
        <dbReference type="ARBA" id="ARBA00023237"/>
    </source>
</evidence>
<dbReference type="Pfam" id="PF07715">
    <property type="entry name" value="Plug"/>
    <property type="match status" value="1"/>
</dbReference>
<keyword evidence="2 10" id="KW-0813">Transport</keyword>
<dbReference type="PANTHER" id="PTHR30069">
    <property type="entry name" value="TONB-DEPENDENT OUTER MEMBRANE RECEPTOR"/>
    <property type="match status" value="1"/>
</dbReference>
<reference evidence="14" key="1">
    <citation type="submission" date="2019-04" db="EMBL/GenBank/DDBJ databases">
        <title>Evolution of Biomass-Degrading Anaerobic Consortia Revealed by Metagenomics.</title>
        <authorList>
            <person name="Peng X."/>
        </authorList>
    </citation>
    <scope>NUCLEOTIDE SEQUENCE</scope>
    <source>
        <strain evidence="14">SIG240</strain>
    </source>
</reference>
<dbReference type="PROSITE" id="PS52016">
    <property type="entry name" value="TONB_DEPENDENT_REC_3"/>
    <property type="match status" value="1"/>
</dbReference>
<dbReference type="Proteomes" id="UP000761380">
    <property type="component" value="Unassembled WGS sequence"/>
</dbReference>
<dbReference type="PANTHER" id="PTHR30069:SF29">
    <property type="entry name" value="HEMOGLOBIN AND HEMOGLOBIN-HAPTOGLOBIN-BINDING PROTEIN 1-RELATED"/>
    <property type="match status" value="1"/>
</dbReference>